<dbReference type="EMBL" id="SUNJ01011474">
    <property type="protein sequence ID" value="TPP58854.1"/>
    <property type="molecule type" value="Genomic_DNA"/>
</dbReference>
<dbReference type="STRING" id="46835.A0A504YCG0"/>
<dbReference type="Gene3D" id="3.40.50.1460">
    <property type="match status" value="2"/>
</dbReference>
<gene>
    <name evidence="2" type="ORF">FGIG_02694</name>
</gene>
<accession>A0A504YCG0</accession>
<dbReference type="Proteomes" id="UP000316759">
    <property type="component" value="Unassembled WGS sequence"/>
</dbReference>
<dbReference type="OrthoDB" id="9973749at2759"/>
<comment type="similarity">
    <text evidence="1">Belongs to the peptidase C13 family.</text>
</comment>
<keyword evidence="3" id="KW-1185">Reference proteome</keyword>
<dbReference type="GO" id="GO:0004197">
    <property type="term" value="F:cysteine-type endopeptidase activity"/>
    <property type="evidence" value="ECO:0007669"/>
    <property type="project" value="TreeGrafter"/>
</dbReference>
<dbReference type="PANTHER" id="PTHR12000">
    <property type="entry name" value="HEMOGLOBINASE FAMILY MEMBER"/>
    <property type="match status" value="1"/>
</dbReference>
<name>A0A504YCG0_FASGI</name>
<proteinExistence type="inferred from homology"/>
<dbReference type="InterPro" id="IPR001096">
    <property type="entry name" value="Peptidase_C13"/>
</dbReference>
<dbReference type="Pfam" id="PF01650">
    <property type="entry name" value="Peptidase_C13"/>
    <property type="match status" value="2"/>
</dbReference>
<evidence type="ECO:0000256" key="1">
    <source>
        <dbReference type="ARBA" id="ARBA00009941"/>
    </source>
</evidence>
<dbReference type="PANTHER" id="PTHR12000:SF42">
    <property type="entry name" value="LEGUMAIN"/>
    <property type="match status" value="1"/>
</dbReference>
<dbReference type="GO" id="GO:0006624">
    <property type="term" value="P:vacuolar protein processing"/>
    <property type="evidence" value="ECO:0007669"/>
    <property type="project" value="TreeGrafter"/>
</dbReference>
<protein>
    <submittedName>
        <fullName evidence="2">Uncharacterized protein</fullName>
    </submittedName>
</protein>
<reference evidence="2 3" key="1">
    <citation type="submission" date="2019-04" db="EMBL/GenBank/DDBJ databases">
        <title>Annotation for the trematode Fasciola gigantica.</title>
        <authorList>
            <person name="Choi Y.-J."/>
        </authorList>
    </citation>
    <scope>NUCLEOTIDE SEQUENCE [LARGE SCALE GENOMIC DNA]</scope>
    <source>
        <strain evidence="2">Uganda_cow_1</strain>
    </source>
</reference>
<evidence type="ECO:0000313" key="3">
    <source>
        <dbReference type="Proteomes" id="UP000316759"/>
    </source>
</evidence>
<evidence type="ECO:0000313" key="2">
    <source>
        <dbReference type="EMBL" id="TPP58854.1"/>
    </source>
</evidence>
<dbReference type="AlphaFoldDB" id="A0A504YCG0"/>
<organism evidence="2 3">
    <name type="scientific">Fasciola gigantica</name>
    <name type="common">Giant liver fluke</name>
    <dbReference type="NCBI Taxonomy" id="46835"/>
    <lineage>
        <taxon>Eukaryota</taxon>
        <taxon>Metazoa</taxon>
        <taxon>Spiralia</taxon>
        <taxon>Lophotrochozoa</taxon>
        <taxon>Platyhelminthes</taxon>
        <taxon>Trematoda</taxon>
        <taxon>Digenea</taxon>
        <taxon>Plagiorchiida</taxon>
        <taxon>Echinostomata</taxon>
        <taxon>Echinostomatoidea</taxon>
        <taxon>Fasciolidae</taxon>
        <taxon>Fasciola</taxon>
    </lineage>
</organism>
<sequence>MHNSYLQADLCHAYQLLRGNGIPPESIITMKYDDVANQPGILDQMRNNTVLISNSQDVTADTFHRVLEGDWKPKESGFKVDESGSEDNLFILFTDHKAPNLIVFPSGQVSLFSLFTVAGANPTESGWVTFCLDKTIDTCLGDEFSYNWMTDTDKVPEVAKYLEKLDHLCEQGYDASVITQAIFTACE</sequence>
<comment type="caution">
    <text evidence="2">The sequence shown here is derived from an EMBL/GenBank/DDBJ whole genome shotgun (WGS) entry which is preliminary data.</text>
</comment>
<dbReference type="GO" id="GO:0005773">
    <property type="term" value="C:vacuole"/>
    <property type="evidence" value="ECO:0007669"/>
    <property type="project" value="GOC"/>
</dbReference>
<dbReference type="GO" id="GO:0051603">
    <property type="term" value="P:proteolysis involved in protein catabolic process"/>
    <property type="evidence" value="ECO:0007669"/>
    <property type="project" value="TreeGrafter"/>
</dbReference>